<evidence type="ECO:0000313" key="2">
    <source>
        <dbReference type="Proteomes" id="UP000249115"/>
    </source>
</evidence>
<accession>A0A2W7R2J7</accession>
<reference evidence="1 2" key="1">
    <citation type="submission" date="2018-06" db="EMBL/GenBank/DDBJ databases">
        <title>Genomic Encyclopedia of Archaeal and Bacterial Type Strains, Phase II (KMG-II): from individual species to whole genera.</title>
        <authorList>
            <person name="Goeker M."/>
        </authorList>
    </citation>
    <scope>NUCLEOTIDE SEQUENCE [LARGE SCALE GENOMIC DNA]</scope>
    <source>
        <strain evidence="1 2">DSM 22686</strain>
    </source>
</reference>
<comment type="caution">
    <text evidence="1">The sequence shown here is derived from an EMBL/GenBank/DDBJ whole genome shotgun (WGS) entry which is preliminary data.</text>
</comment>
<protein>
    <submittedName>
        <fullName evidence="1">Uncharacterized protein</fullName>
    </submittedName>
</protein>
<organism evidence="1 2">
    <name type="scientific">Algoriphagus ratkowskyi</name>
    <dbReference type="NCBI Taxonomy" id="57028"/>
    <lineage>
        <taxon>Bacteria</taxon>
        <taxon>Pseudomonadati</taxon>
        <taxon>Bacteroidota</taxon>
        <taxon>Cytophagia</taxon>
        <taxon>Cytophagales</taxon>
        <taxon>Cyclobacteriaceae</taxon>
        <taxon>Algoriphagus</taxon>
    </lineage>
</organism>
<gene>
    <name evidence="1" type="ORF">LV84_03477</name>
</gene>
<evidence type="ECO:0000313" key="1">
    <source>
        <dbReference type="EMBL" id="PZX52470.1"/>
    </source>
</evidence>
<name>A0A2W7R2J7_9BACT</name>
<proteinExistence type="predicted"/>
<sequence length="39" mass="4375">MKISSAKKNSHPLKEMAITYGYDLYSCQITAQSLKTINP</sequence>
<dbReference type="AlphaFoldDB" id="A0A2W7R2J7"/>
<dbReference type="EMBL" id="QKZU01000015">
    <property type="protein sequence ID" value="PZX52470.1"/>
    <property type="molecule type" value="Genomic_DNA"/>
</dbReference>
<dbReference type="Proteomes" id="UP000249115">
    <property type="component" value="Unassembled WGS sequence"/>
</dbReference>